<comment type="function">
    <text evidence="18">Cytosolic calcium-activated calcium channel that mediates the release of Ca(2+) from the sarcoplasmic reticulum into the cytosol and thereby plays a key role in triggering muscle contraction following depolarization of T-tubules. Repeated very high-level exercise increases the open probability of the channel and leads to Ca(2+) leaking into the cytoplasm. Can also mediate the release of Ca(2+) from intracellular stores in neurons, and may thereby promote prolonged Ca(2+) signaling in the brain. Required for normal embryonic development of muscle fibers and skeletal muscle. Required for normal heart morphogenesis, skin development and ossification during embryogenesis.</text>
</comment>
<organism evidence="22 23">
    <name type="scientific">Goodea atripinnis</name>
    <dbReference type="NCBI Taxonomy" id="208336"/>
    <lineage>
        <taxon>Eukaryota</taxon>
        <taxon>Metazoa</taxon>
        <taxon>Chordata</taxon>
        <taxon>Craniata</taxon>
        <taxon>Vertebrata</taxon>
        <taxon>Euteleostomi</taxon>
        <taxon>Actinopterygii</taxon>
        <taxon>Neopterygii</taxon>
        <taxon>Teleostei</taxon>
        <taxon>Neoteleostei</taxon>
        <taxon>Acanthomorphata</taxon>
        <taxon>Ovalentaria</taxon>
        <taxon>Atherinomorphae</taxon>
        <taxon>Cyprinodontiformes</taxon>
        <taxon>Goodeidae</taxon>
        <taxon>Goodea</taxon>
    </lineage>
</organism>
<feature type="domain" description="B30.2/SPRY" evidence="21">
    <location>
        <begin position="1"/>
        <end position="93"/>
    </location>
</feature>
<proteinExistence type="predicted"/>
<evidence type="ECO:0000256" key="16">
    <source>
        <dbReference type="ARBA" id="ARBA00032969"/>
    </source>
</evidence>
<keyword evidence="11" id="KW-0067">ATP-binding</keyword>
<keyword evidence="3" id="KW-0217">Developmental protein</keyword>
<dbReference type="PANTHER" id="PTHR46399">
    <property type="entry name" value="B30.2/SPRY DOMAIN-CONTAINING PROTEIN"/>
    <property type="match status" value="1"/>
</dbReference>
<evidence type="ECO:0000256" key="20">
    <source>
        <dbReference type="SAM" id="MobiDB-lite"/>
    </source>
</evidence>
<evidence type="ECO:0000313" key="23">
    <source>
        <dbReference type="Proteomes" id="UP001476798"/>
    </source>
</evidence>
<dbReference type="Gene3D" id="2.60.120.920">
    <property type="match status" value="1"/>
</dbReference>
<evidence type="ECO:0000256" key="14">
    <source>
        <dbReference type="ARBA" id="ARBA00031197"/>
    </source>
</evidence>
<evidence type="ECO:0000256" key="12">
    <source>
        <dbReference type="ARBA" id="ARBA00022951"/>
    </source>
</evidence>
<keyword evidence="5" id="KW-0406">Ion transport</keyword>
<dbReference type="PANTHER" id="PTHR46399:SF10">
    <property type="entry name" value="RYANODINE RECEPTOR 1"/>
    <property type="match status" value="1"/>
</dbReference>
<dbReference type="InterPro" id="IPR001870">
    <property type="entry name" value="B30.2/SPRY"/>
</dbReference>
<protein>
    <recommendedName>
        <fullName evidence="2">Ryanodine receptor 1</fullName>
    </recommendedName>
    <alternativeName>
        <fullName evidence="16">Skeletal muscle calcium release channel</fullName>
    </alternativeName>
    <alternativeName>
        <fullName evidence="14">Skeletal muscle ryanodine receptor</fullName>
    </alternativeName>
    <alternativeName>
        <fullName evidence="17">Skeletal muscle-type ryanodine receptor</fullName>
    </alternativeName>
    <alternativeName>
        <fullName evidence="15">Type 1 ryanodine receptor</fullName>
    </alternativeName>
</protein>
<dbReference type="PROSITE" id="PS50188">
    <property type="entry name" value="B302_SPRY"/>
    <property type="match status" value="1"/>
</dbReference>
<keyword evidence="12" id="KW-0703">Sarcoplasmic reticulum</keyword>
<evidence type="ECO:0000256" key="17">
    <source>
        <dbReference type="ARBA" id="ARBA00033030"/>
    </source>
</evidence>
<keyword evidence="5" id="KW-0813">Transport</keyword>
<keyword evidence="6" id="KW-0407">Ion channel</keyword>
<evidence type="ECO:0000256" key="8">
    <source>
        <dbReference type="ARBA" id="ARBA00022741"/>
    </source>
</evidence>
<feature type="region of interest" description="Disordered" evidence="20">
    <location>
        <begin position="1081"/>
        <end position="1100"/>
    </location>
</feature>
<evidence type="ECO:0000256" key="5">
    <source>
        <dbReference type="ARBA" id="ARBA00022568"/>
    </source>
</evidence>
<evidence type="ECO:0000256" key="10">
    <source>
        <dbReference type="ARBA" id="ARBA00022837"/>
    </source>
</evidence>
<comment type="subunit">
    <text evidence="19">Homotetramer. Can also form heterotetramers with RYR2. Identified in a complex composed of RYR1, PDE4D, PKA, FKBP1A and protein phosphatase 1 (PP1). Repeated very high-level exercise decreases interaction with PDE4D and protein phosphatase 1 (PP1). Interacts with CALM; CALM with bound calcium inhibits the RYR1 channel activity. Interacts with S100A1. Interacts with FKBP1A; this stabilizes the closed conformation of the channel. Interacts with CACNA1S; interaction with CACNA1S is important for activation of the RYR1 channel. Interacts with CACNB1. Interacts with TRDN and ASPH; these interactions stimulate RYR1 channel activity. Interacts with SELENON. Interacts with scorpion calcins (AC P0DPT1; AC P0DM30; AC A0A1L4BJ42; AC P59868; AC P60254; AC B8QG00; AC L0GBR1; AC P60252; AC P60253).</text>
</comment>
<dbReference type="InterPro" id="IPR003032">
    <property type="entry name" value="Ryanodine_rcpt"/>
</dbReference>
<evidence type="ECO:0000256" key="1">
    <source>
        <dbReference type="ARBA" id="ARBA00004326"/>
    </source>
</evidence>
<evidence type="ECO:0000259" key="21">
    <source>
        <dbReference type="PROSITE" id="PS50188"/>
    </source>
</evidence>
<name>A0ABV0PWY3_9TELE</name>
<keyword evidence="4" id="KW-0597">Phosphoprotein</keyword>
<dbReference type="InterPro" id="IPR043136">
    <property type="entry name" value="B30.2/SPRY_sf"/>
</dbReference>
<evidence type="ECO:0000256" key="13">
    <source>
        <dbReference type="ARBA" id="ARBA00023170"/>
    </source>
</evidence>
<evidence type="ECO:0000256" key="15">
    <source>
        <dbReference type="ARBA" id="ARBA00032832"/>
    </source>
</evidence>
<dbReference type="EMBL" id="JAHRIO010090598">
    <property type="protein sequence ID" value="MEQ2188027.1"/>
    <property type="molecule type" value="Genomic_DNA"/>
</dbReference>
<dbReference type="InterPro" id="IPR000699">
    <property type="entry name" value="RIH_dom"/>
</dbReference>
<dbReference type="InterPro" id="IPR003877">
    <property type="entry name" value="SPRY_dom"/>
</dbReference>
<dbReference type="InterPro" id="IPR015925">
    <property type="entry name" value="Ryanodine_IP3_receptor"/>
</dbReference>
<keyword evidence="9" id="KW-0702">S-nitrosylation</keyword>
<dbReference type="Pfam" id="PF01365">
    <property type="entry name" value="RYDR_ITPR"/>
    <property type="match status" value="1"/>
</dbReference>
<evidence type="ECO:0000256" key="2">
    <source>
        <dbReference type="ARBA" id="ARBA00014291"/>
    </source>
</evidence>
<dbReference type="Proteomes" id="UP001476798">
    <property type="component" value="Unassembled WGS sequence"/>
</dbReference>
<keyword evidence="23" id="KW-1185">Reference proteome</keyword>
<evidence type="ECO:0000256" key="18">
    <source>
        <dbReference type="ARBA" id="ARBA00045680"/>
    </source>
</evidence>
<comment type="subcellular location">
    <subcellularLocation>
        <location evidence="1">Sarcoplasmic reticulum membrane</location>
        <topology evidence="1">Multi-pass membrane protein</topology>
    </subcellularLocation>
</comment>
<dbReference type="Pfam" id="PF21119">
    <property type="entry name" value="RYDR_Jsol"/>
    <property type="match status" value="2"/>
</dbReference>
<feature type="non-terminal residue" evidence="22">
    <location>
        <position position="1100"/>
    </location>
</feature>
<reference evidence="22 23" key="1">
    <citation type="submission" date="2021-06" db="EMBL/GenBank/DDBJ databases">
        <authorList>
            <person name="Palmer J.M."/>
        </authorList>
    </citation>
    <scope>NUCLEOTIDE SEQUENCE [LARGE SCALE GENOMIC DNA]</scope>
    <source>
        <strain evidence="22 23">GA_2019</strain>
        <tissue evidence="22">Muscle</tissue>
    </source>
</reference>
<keyword evidence="13" id="KW-0675">Receptor</keyword>
<evidence type="ECO:0000313" key="22">
    <source>
        <dbReference type="EMBL" id="MEQ2188027.1"/>
    </source>
</evidence>
<evidence type="ECO:0000256" key="6">
    <source>
        <dbReference type="ARBA" id="ARBA00022673"/>
    </source>
</evidence>
<evidence type="ECO:0000256" key="7">
    <source>
        <dbReference type="ARBA" id="ARBA00022723"/>
    </source>
</evidence>
<keyword evidence="5" id="KW-0109">Calcium transport</keyword>
<keyword evidence="10" id="KW-0106">Calcium</keyword>
<dbReference type="Gene3D" id="1.10.490.160">
    <property type="match status" value="1"/>
</dbReference>
<dbReference type="Pfam" id="PF00622">
    <property type="entry name" value="SPRY"/>
    <property type="match status" value="1"/>
</dbReference>
<evidence type="ECO:0000256" key="19">
    <source>
        <dbReference type="ARBA" id="ARBA00046784"/>
    </source>
</evidence>
<feature type="compositionally biased region" description="Basic and acidic residues" evidence="20">
    <location>
        <begin position="1081"/>
        <end position="1090"/>
    </location>
</feature>
<dbReference type="InterPro" id="IPR048581">
    <property type="entry name" value="RYDR_Jsol"/>
</dbReference>
<gene>
    <name evidence="22" type="ORF">GOODEAATRI_010742</name>
</gene>
<sequence>MKHSNCYMVWGGDLVSNQQTRFSQEDMVIGCLVDLATGLMTFTANGKEINTFYQRKNPVPQCPPRLDVQMLTPVIWSRMPNNFLKPEVGKMTERLGWMVECVEPLIMMALHIPEENRSDTECIDILELSERLDLMKFHYHTLMLYCAVCALGNNRVAHALCSHVDESQLFYATENTYLPGPLRSGYYDLLISIHLESAKRARLGTNREFIIPMTEETLSIKLYPDVKKAHSLPGVGLTTCLRPKLHFSSVNFVGTNPDIYTLSPVFPLQELKTRAISMLTEAVLDGSQAMRDPVGGSVEFHFVPILKLISTLLIMGIFNDEDTKHILKMIDPNMCTLLQYFCDCELRHRVETIVAYSDNFVQDVQKNQRVRYNQLMRAFTMTAAETARRTREFRSPPQDQVILLTNFKHGPEDEECPVPEEVRETLANFHNDILLHCGEKFFLLVSSDVDGFFLFFYAFLILIWNGVSVGIHIEHEAEEEEVDTSLRGRLISLVEKVKNFRKREEEEKPEVEEEPKPSTLQELISHTMIHWAQESFIQNPELVRLMFSLLHRQYDGLGELIRALPKAYAINAVSVQDTMDLLECLGQIRSLLIVQMGPEEERLMIQSIGNIMNNKVFYQHPNLMRALGMHETVMEEIRFPQMVTNCCRFLCYFCRISRQNQRSMFDHLNYLLQNSMRGSTPLDVAAASCIDNNELALALQEQDLEMVVTYLAGCGLQSCPMLLSKGYPDIGWNPCGGERYLDFLRFAVFVNGESVEENANVVVRLLIRRPECFGPALRGEGGNDSQIIEPKMSASFVPDHKASMVLFLDRVYGIDNQDFLLHVLEVGFLPDMRAAASLDTVAFSTTEMALALNRYLCSAVLPLLTKCAPLFAGTDHRAIMIDSMLHTIYRLSRGRALTKAQRDVIEECLMYLRPSMLQHLLRRLVFDVPILNEYAKMPLKVCLLLNHLLNFILARVYTVSIRNTDSLLHISLSAFQLLTNHYERCWKYYCLPNGWANFGVTSEEELHLSRKLFWGIFESLAHKIQNNWTYGEVLDENAKTHPMLRPYKTFSEKDKEIYRWPSKESIKAMLAWEWTLDKARDGEGEVEKKASTRKISQTAQ</sequence>
<dbReference type="Pfam" id="PF02026">
    <property type="entry name" value="RyR"/>
    <property type="match status" value="1"/>
</dbReference>
<evidence type="ECO:0000256" key="3">
    <source>
        <dbReference type="ARBA" id="ARBA00022473"/>
    </source>
</evidence>
<keyword evidence="6" id="KW-0107">Calcium channel</keyword>
<comment type="caution">
    <text evidence="22">The sequence shown here is derived from an EMBL/GenBank/DDBJ whole genome shotgun (WGS) entry which is preliminary data.</text>
</comment>
<evidence type="ECO:0000256" key="4">
    <source>
        <dbReference type="ARBA" id="ARBA00022553"/>
    </source>
</evidence>
<evidence type="ECO:0000256" key="11">
    <source>
        <dbReference type="ARBA" id="ARBA00022840"/>
    </source>
</evidence>
<keyword evidence="7" id="KW-0479">Metal-binding</keyword>
<evidence type="ECO:0000256" key="9">
    <source>
        <dbReference type="ARBA" id="ARBA00022799"/>
    </source>
</evidence>
<accession>A0ABV0PWY3</accession>
<keyword evidence="8" id="KW-0547">Nucleotide-binding</keyword>